<dbReference type="Gene3D" id="3.40.50.720">
    <property type="entry name" value="NAD(P)-binding Rossmann-like Domain"/>
    <property type="match status" value="1"/>
</dbReference>
<dbReference type="RefSeq" id="WP_014532015.1">
    <property type="nucleotide sequence ID" value="NC_017327.1"/>
</dbReference>
<dbReference type="Gene3D" id="3.30.1780.10">
    <property type="entry name" value="ornithine cyclodeaminase, domain 1"/>
    <property type="match status" value="1"/>
</dbReference>
<dbReference type="NCBIfam" id="NF005296">
    <property type="entry name" value="PRK06823.1"/>
    <property type="match status" value="1"/>
</dbReference>
<evidence type="ECO:0000313" key="3">
    <source>
        <dbReference type="EMBL" id="AEH82616.1"/>
    </source>
</evidence>
<dbReference type="PIRSF" id="PIRSF001439">
    <property type="entry name" value="CryM"/>
    <property type="match status" value="1"/>
</dbReference>
<protein>
    <submittedName>
        <fullName evidence="3">Cyclodeaminase</fullName>
    </submittedName>
</protein>
<comment type="similarity">
    <text evidence="1">Belongs to the ornithine cyclodeaminase/mu-crystallin family.</text>
</comment>
<sequence>MTKVFGIEEIRAATASMDLTSEMEAGFVAYSDGKVVVPPVGELLFEEPPGDTHIKYGYIRDDRVFVIKIASGFYGNAALGLPSSSGLMLVFSQKTGFLESVLLDEGYLTNVRTALAGRIAARYLAPKEVKAIGVFGTGTMARMQVTYLSTETDCQNIVAWGRSDDSLRRYCDDMAALGYHVTTTRDPREVAEACNLIIMTTPSTKPLLMASQLQPGTHITAMGSDTPEKQELDSLILARADIVVADSLEQCLSRGEIFHAVRAGHIAAAQVRELGGLIRAGTRVRTSQDQITVADLTGVAVQDIQIAKAVCERLSS</sequence>
<evidence type="ECO:0000256" key="2">
    <source>
        <dbReference type="ARBA" id="ARBA00023027"/>
    </source>
</evidence>
<dbReference type="AlphaFoldDB" id="F7XC29"/>
<keyword evidence="2" id="KW-0520">NAD</keyword>
<accession>F7XC29</accession>
<evidence type="ECO:0000313" key="4">
    <source>
        <dbReference type="Proteomes" id="UP000009045"/>
    </source>
</evidence>
<dbReference type="EMBL" id="CP001831">
    <property type="protein sequence ID" value="AEH82616.1"/>
    <property type="molecule type" value="Genomic_DNA"/>
</dbReference>
<dbReference type="SUPFAM" id="SSF51735">
    <property type="entry name" value="NAD(P)-binding Rossmann-fold domains"/>
    <property type="match status" value="1"/>
</dbReference>
<dbReference type="PANTHER" id="PTHR13812:SF19">
    <property type="entry name" value="KETIMINE REDUCTASE MU-CRYSTALLIN"/>
    <property type="match status" value="1"/>
</dbReference>
<dbReference type="Proteomes" id="UP000009045">
    <property type="component" value="Plasmid pSmeSM11c"/>
</dbReference>
<dbReference type="InterPro" id="IPR003462">
    <property type="entry name" value="ODC_Mu_crystall"/>
</dbReference>
<evidence type="ECO:0000256" key="1">
    <source>
        <dbReference type="ARBA" id="ARBA00008903"/>
    </source>
</evidence>
<dbReference type="HOGENOM" id="CLU_042088_2_0_5"/>
<dbReference type="Pfam" id="PF02423">
    <property type="entry name" value="OCD_Mu_crystall"/>
    <property type="match status" value="1"/>
</dbReference>
<reference evidence="3 4" key="1">
    <citation type="journal article" date="2011" name="J. Biotechnol.">
        <title>The complete genome sequence of the dominant Sinorhizobium meliloti field isolate SM11 extends the S. meliloti pan-genome.</title>
        <authorList>
            <person name="Schneiker-Bekel S."/>
            <person name="Wibberg D."/>
            <person name="Bekel T."/>
            <person name="Blom J."/>
            <person name="Linke B."/>
            <person name="Neuweger H."/>
            <person name="Stiens M."/>
            <person name="Vorholter F.J."/>
            <person name="Weidner S."/>
            <person name="Goesmann A."/>
            <person name="Puhler A."/>
            <person name="Schluter A."/>
        </authorList>
    </citation>
    <scope>NUCLEOTIDE SEQUENCE [LARGE SCALE GENOMIC DNA]</scope>
    <source>
        <strain evidence="3 4">SM11</strain>
        <plasmid evidence="4">pSmeSM11c</plasmid>
    </source>
</reference>
<dbReference type="KEGG" id="smx:SM11_pC1543"/>
<dbReference type="PANTHER" id="PTHR13812">
    <property type="entry name" value="KETIMINE REDUCTASE MU-CRYSTALLIN"/>
    <property type="match status" value="1"/>
</dbReference>
<organism evidence="3 4">
    <name type="scientific">Sinorhizobium meliloti (strain SM11)</name>
    <dbReference type="NCBI Taxonomy" id="707241"/>
    <lineage>
        <taxon>Bacteria</taxon>
        <taxon>Pseudomonadati</taxon>
        <taxon>Pseudomonadota</taxon>
        <taxon>Alphaproteobacteria</taxon>
        <taxon>Hyphomicrobiales</taxon>
        <taxon>Rhizobiaceae</taxon>
        <taxon>Sinorhizobium/Ensifer group</taxon>
        <taxon>Sinorhizobium</taxon>
    </lineage>
</organism>
<dbReference type="InterPro" id="IPR036291">
    <property type="entry name" value="NAD(P)-bd_dom_sf"/>
</dbReference>
<gene>
    <name evidence="3" type="ordered locus">SM11_pC1543</name>
</gene>
<keyword evidence="3" id="KW-0614">Plasmid</keyword>
<dbReference type="PATRIC" id="fig|707241.3.peg.5461"/>
<dbReference type="InterPro" id="IPR023401">
    <property type="entry name" value="ODC_N"/>
</dbReference>
<geneLocation type="plasmid" evidence="3 4">
    <name>pSmeSM11c</name>
</geneLocation>
<dbReference type="GO" id="GO:0005737">
    <property type="term" value="C:cytoplasm"/>
    <property type="evidence" value="ECO:0007669"/>
    <property type="project" value="TreeGrafter"/>
</dbReference>
<name>F7XC29_SINMM</name>
<proteinExistence type="inferred from homology"/>